<gene>
    <name evidence="2" type="ORF">OM076_10795</name>
</gene>
<dbReference type="RefSeq" id="WP_270039777.1">
    <property type="nucleotide sequence ID" value="NZ_JAPDOD010000007.1"/>
</dbReference>
<keyword evidence="1" id="KW-0812">Transmembrane</keyword>
<dbReference type="InterPro" id="IPR009200">
    <property type="entry name" value="DUF1269_membrane"/>
</dbReference>
<protein>
    <submittedName>
        <fullName evidence="2">DUF1269 domain-containing protein</fullName>
    </submittedName>
</protein>
<reference evidence="2" key="1">
    <citation type="submission" date="2022-10" db="EMBL/GenBank/DDBJ databases">
        <title>The WGS of Solirubrobacter ginsenosidimutans DSM 21036.</title>
        <authorList>
            <person name="Jiang Z."/>
        </authorList>
    </citation>
    <scope>NUCLEOTIDE SEQUENCE</scope>
    <source>
        <strain evidence="2">DSM 21036</strain>
    </source>
</reference>
<evidence type="ECO:0000313" key="2">
    <source>
        <dbReference type="EMBL" id="MDA0160753.1"/>
    </source>
</evidence>
<feature type="transmembrane region" description="Helical" evidence="1">
    <location>
        <begin position="60"/>
        <end position="84"/>
    </location>
</feature>
<keyword evidence="3" id="KW-1185">Reference proteome</keyword>
<keyword evidence="1" id="KW-0472">Membrane</keyword>
<evidence type="ECO:0000313" key="3">
    <source>
        <dbReference type="Proteomes" id="UP001149140"/>
    </source>
</evidence>
<dbReference type="Proteomes" id="UP001149140">
    <property type="component" value="Unassembled WGS sequence"/>
</dbReference>
<sequence>MAERRLVISIFDAETDADEAAAALQEAGAVIDDAIGVLVLDEHGKLKTHKVGATSGGKGLAAGAVLGVLGPIGFGVGAAGGALLGKLHHKNLGLDDADRERLGAALRGGRAAVGVLADPDELVAVESILVGRGGETEAHELDEAALREASDSAGV</sequence>
<dbReference type="AlphaFoldDB" id="A0A9X3S4M8"/>
<evidence type="ECO:0000256" key="1">
    <source>
        <dbReference type="SAM" id="Phobius"/>
    </source>
</evidence>
<dbReference type="EMBL" id="JAPDOD010000007">
    <property type="protein sequence ID" value="MDA0160753.1"/>
    <property type="molecule type" value="Genomic_DNA"/>
</dbReference>
<accession>A0A9X3S4M8</accession>
<keyword evidence="1" id="KW-1133">Transmembrane helix</keyword>
<name>A0A9X3S4M8_9ACTN</name>
<comment type="caution">
    <text evidence="2">The sequence shown here is derived from an EMBL/GenBank/DDBJ whole genome shotgun (WGS) entry which is preliminary data.</text>
</comment>
<dbReference type="Pfam" id="PF06897">
    <property type="entry name" value="DUF1269"/>
    <property type="match status" value="1"/>
</dbReference>
<proteinExistence type="predicted"/>
<organism evidence="2 3">
    <name type="scientific">Solirubrobacter ginsenosidimutans</name>
    <dbReference type="NCBI Taxonomy" id="490573"/>
    <lineage>
        <taxon>Bacteria</taxon>
        <taxon>Bacillati</taxon>
        <taxon>Actinomycetota</taxon>
        <taxon>Thermoleophilia</taxon>
        <taxon>Solirubrobacterales</taxon>
        <taxon>Solirubrobacteraceae</taxon>
        <taxon>Solirubrobacter</taxon>
    </lineage>
</organism>